<keyword evidence="4" id="KW-0472">Membrane</keyword>
<dbReference type="Proteomes" id="UP000076744">
    <property type="component" value="Unassembled WGS sequence"/>
</dbReference>
<dbReference type="RefSeq" id="XP_018701193.1">
    <property type="nucleotide sequence ID" value="XM_018851707.1"/>
</dbReference>
<organism evidence="7 8">
    <name type="scientific">Cordyceps fumosorosea (strain ARSEF 2679)</name>
    <name type="common">Isaria fumosorosea</name>
    <dbReference type="NCBI Taxonomy" id="1081104"/>
    <lineage>
        <taxon>Eukaryota</taxon>
        <taxon>Fungi</taxon>
        <taxon>Dikarya</taxon>
        <taxon>Ascomycota</taxon>
        <taxon>Pezizomycotina</taxon>
        <taxon>Sordariomycetes</taxon>
        <taxon>Hypocreomycetidae</taxon>
        <taxon>Hypocreales</taxon>
        <taxon>Cordycipitaceae</taxon>
        <taxon>Cordyceps</taxon>
    </lineage>
</organism>
<dbReference type="AlphaFoldDB" id="A0A167N6D9"/>
<dbReference type="InterPro" id="IPR029058">
    <property type="entry name" value="AB_hydrolase_fold"/>
</dbReference>
<comment type="subcellular location">
    <subcellularLocation>
        <location evidence="6">Nucleus outer membrane</location>
        <topology evidence="6">Single-pass membrane protein</topology>
    </subcellularLocation>
</comment>
<dbReference type="PANTHER" id="PTHR12265">
    <property type="entry name" value="TRANSMEMBRANE PROTEIN 53"/>
    <property type="match status" value="1"/>
</dbReference>
<dbReference type="InterPro" id="IPR008547">
    <property type="entry name" value="DUF829_TMEM53"/>
</dbReference>
<dbReference type="GeneID" id="30024396"/>
<reference evidence="7 8" key="1">
    <citation type="journal article" date="2016" name="Genome Biol. Evol.">
        <title>Divergent and convergent evolution of fungal pathogenicity.</title>
        <authorList>
            <person name="Shang Y."/>
            <person name="Xiao G."/>
            <person name="Zheng P."/>
            <person name="Cen K."/>
            <person name="Zhan S."/>
            <person name="Wang C."/>
        </authorList>
    </citation>
    <scope>NUCLEOTIDE SEQUENCE [LARGE SCALE GENOMIC DNA]</scope>
    <source>
        <strain evidence="7 8">ARSEF 2679</strain>
    </source>
</reference>
<proteinExistence type="inferred from homology"/>
<dbReference type="OrthoDB" id="77878at2759"/>
<dbReference type="PANTHER" id="PTHR12265:SF30">
    <property type="entry name" value="TRANSMEMBRANE PROTEIN 53"/>
    <property type="match status" value="1"/>
</dbReference>
<evidence type="ECO:0000256" key="3">
    <source>
        <dbReference type="ARBA" id="ARBA00022989"/>
    </source>
</evidence>
<evidence type="ECO:0000256" key="4">
    <source>
        <dbReference type="ARBA" id="ARBA00023136"/>
    </source>
</evidence>
<evidence type="ECO:0000256" key="6">
    <source>
        <dbReference type="ARBA" id="ARBA00034303"/>
    </source>
</evidence>
<dbReference type="GO" id="GO:0005640">
    <property type="term" value="C:nuclear outer membrane"/>
    <property type="evidence" value="ECO:0007669"/>
    <property type="project" value="UniProtKB-SubCell"/>
</dbReference>
<accession>A0A167N6D9</accession>
<keyword evidence="3" id="KW-1133">Transmembrane helix</keyword>
<evidence type="ECO:0000313" key="7">
    <source>
        <dbReference type="EMBL" id="OAA55183.1"/>
    </source>
</evidence>
<evidence type="ECO:0000256" key="2">
    <source>
        <dbReference type="ARBA" id="ARBA00022692"/>
    </source>
</evidence>
<keyword evidence="2" id="KW-0812">Transmembrane</keyword>
<sequence>MPPPSFTRINEVVSVQYATPKDGQLPSAGRHLNASAQGADDAASSPKTILFLSWADADARHIEKYTRLYNELYPRADIILVESSMVEFFLRPAAVKRRLVQPVVQMLLLRDEAALHVHIMSNGASKQWCTIDDMLRAGGGGRCSSLAAVPTVLDSTPGCGGFRRTWAAVVGGLPRAAVPRAAVPRAVLVVVLGPIFCALEVARRVLPGPDALEVVRRRLNAPPPPGDGKGCGRRCYIYSEEDEMIGWEDVEEHAREAGRKGWSVELVKVDGSGHVGHLRRDPDGYKAAVERTWRARAKL</sequence>
<evidence type="ECO:0000313" key="8">
    <source>
        <dbReference type="Proteomes" id="UP000076744"/>
    </source>
</evidence>
<dbReference type="SUPFAM" id="SSF53474">
    <property type="entry name" value="alpha/beta-Hydrolases"/>
    <property type="match status" value="1"/>
</dbReference>
<comment type="caution">
    <text evidence="7">The sequence shown here is derived from an EMBL/GenBank/DDBJ whole genome shotgun (WGS) entry which is preliminary data.</text>
</comment>
<comment type="similarity">
    <text evidence="1">Belongs to the TMEM53 family.</text>
</comment>
<dbReference type="EMBL" id="AZHB01000026">
    <property type="protein sequence ID" value="OAA55183.1"/>
    <property type="molecule type" value="Genomic_DNA"/>
</dbReference>
<keyword evidence="5" id="KW-0539">Nucleus</keyword>
<keyword evidence="8" id="KW-1185">Reference proteome</keyword>
<name>A0A167N6D9_CORFA</name>
<evidence type="ECO:0000256" key="5">
    <source>
        <dbReference type="ARBA" id="ARBA00023242"/>
    </source>
</evidence>
<dbReference type="Pfam" id="PF05705">
    <property type="entry name" value="DUF829"/>
    <property type="match status" value="1"/>
</dbReference>
<protein>
    <submittedName>
        <fullName evidence="7">DUF829 domain protein (PaxU)</fullName>
    </submittedName>
</protein>
<gene>
    <name evidence="7" type="ORF">ISF_08104</name>
</gene>
<evidence type="ECO:0000256" key="1">
    <source>
        <dbReference type="ARBA" id="ARBA00007387"/>
    </source>
</evidence>